<dbReference type="AlphaFoldDB" id="A0A554LSF0"/>
<dbReference type="GO" id="GO:0006508">
    <property type="term" value="P:proteolysis"/>
    <property type="evidence" value="ECO:0007669"/>
    <property type="project" value="UniProtKB-KW"/>
</dbReference>
<evidence type="ECO:0000256" key="3">
    <source>
        <dbReference type="ARBA" id="ARBA00022801"/>
    </source>
</evidence>
<dbReference type="GO" id="GO:0030288">
    <property type="term" value="C:outer membrane-bounded periplasmic space"/>
    <property type="evidence" value="ECO:0007669"/>
    <property type="project" value="TreeGrafter"/>
</dbReference>
<dbReference type="Pfam" id="PF03572">
    <property type="entry name" value="Peptidase_S41"/>
    <property type="match status" value="1"/>
</dbReference>
<comment type="similarity">
    <text evidence="1">Belongs to the peptidase S41A family.</text>
</comment>
<dbReference type="InterPro" id="IPR004447">
    <property type="entry name" value="Peptidase_S41A"/>
</dbReference>
<dbReference type="Gene3D" id="3.90.226.10">
    <property type="entry name" value="2-enoyl-CoA Hydratase, Chain A, domain 1"/>
    <property type="match status" value="1"/>
</dbReference>
<reference evidence="6 7" key="1">
    <citation type="submission" date="2017-07" db="EMBL/GenBank/DDBJ databases">
        <title>Mechanisms for carbon and nitrogen cycling indicate functional differentiation within the Candidate Phyla Radiation.</title>
        <authorList>
            <person name="Danczak R.E."/>
            <person name="Johnston M.D."/>
            <person name="Kenah C."/>
            <person name="Slattery M."/>
            <person name="Wrighton K.C."/>
            <person name="Wilkins M.J."/>
        </authorList>
    </citation>
    <scope>NUCLEOTIDE SEQUENCE [LARGE SCALE GENOMIC DNA]</scope>
    <source>
        <strain evidence="6">Licking1014_2</strain>
    </source>
</reference>
<keyword evidence="3" id="KW-0378">Hydrolase</keyword>
<dbReference type="GO" id="GO:0007165">
    <property type="term" value="P:signal transduction"/>
    <property type="evidence" value="ECO:0007669"/>
    <property type="project" value="TreeGrafter"/>
</dbReference>
<evidence type="ECO:0000313" key="7">
    <source>
        <dbReference type="Proteomes" id="UP000318711"/>
    </source>
</evidence>
<protein>
    <submittedName>
        <fullName evidence="6">Carboxyl-terminal processing protease</fullName>
    </submittedName>
</protein>
<dbReference type="Pfam" id="PF00595">
    <property type="entry name" value="PDZ"/>
    <property type="match status" value="1"/>
</dbReference>
<proteinExistence type="inferred from homology"/>
<keyword evidence="2 6" id="KW-0645">Protease</keyword>
<dbReference type="PANTHER" id="PTHR32060">
    <property type="entry name" value="TAIL-SPECIFIC PROTEASE"/>
    <property type="match status" value="1"/>
</dbReference>
<sequence length="329" mass="35697">MVSRKKAIISALIILAIVASFLAGFLNRYWLDYLTGKKIVVNNDNFSLLQEGWDLLSKKYDGRTDKQQMLYGALKGSVDSLGDPFTSFLAPEMVKRLKEDLGGSFEGIGCQITKSNNDLLVVTPLKGSPAEAAGLKPKDKILAIDQQSTEAMNLEEAIDKIRGAVGTEVTLTIQGKQGGVILDLRNNPGGYLDGAVEMVSLLTKADVVVWEKNNNGQKESLRTTKKPLLEKERLVVLVNNGSASAAEIVAGALQDYGRGKVVGETTFGKGSVQNMEALSDGSAIKMTIARWLTPKEREIDKIGIKPDIEIKDDPTTPVDEQVERAVGEF</sequence>
<dbReference type="InterPro" id="IPR029045">
    <property type="entry name" value="ClpP/crotonase-like_dom_sf"/>
</dbReference>
<dbReference type="Proteomes" id="UP000318711">
    <property type="component" value="Unassembled WGS sequence"/>
</dbReference>
<keyword evidence="4" id="KW-0720">Serine protease</keyword>
<dbReference type="InterPro" id="IPR005151">
    <property type="entry name" value="Tail-specific_protease"/>
</dbReference>
<dbReference type="InterPro" id="IPR001478">
    <property type="entry name" value="PDZ"/>
</dbReference>
<dbReference type="SUPFAM" id="SSF52096">
    <property type="entry name" value="ClpP/crotonase"/>
    <property type="match status" value="1"/>
</dbReference>
<dbReference type="EMBL" id="VMGL01000054">
    <property type="protein sequence ID" value="TSC95798.1"/>
    <property type="molecule type" value="Genomic_DNA"/>
</dbReference>
<feature type="domain" description="PDZ" evidence="5">
    <location>
        <begin position="93"/>
        <end position="164"/>
    </location>
</feature>
<dbReference type="Gene3D" id="3.30.750.44">
    <property type="match status" value="1"/>
</dbReference>
<dbReference type="SMART" id="SM00228">
    <property type="entry name" value="PDZ"/>
    <property type="match status" value="1"/>
</dbReference>
<dbReference type="FunFam" id="2.30.42.10:FF:000063">
    <property type="entry name" value="Peptidase, S41 family"/>
    <property type="match status" value="1"/>
</dbReference>
<evidence type="ECO:0000256" key="1">
    <source>
        <dbReference type="ARBA" id="ARBA00009179"/>
    </source>
</evidence>
<comment type="caution">
    <text evidence="6">The sequence shown here is derived from an EMBL/GenBank/DDBJ whole genome shotgun (WGS) entry which is preliminary data.</text>
</comment>
<organism evidence="6 7">
    <name type="scientific">Candidatus Berkelbacteria bacterium Licking1014_2</name>
    <dbReference type="NCBI Taxonomy" id="2017146"/>
    <lineage>
        <taxon>Bacteria</taxon>
        <taxon>Candidatus Berkelbacteria</taxon>
    </lineage>
</organism>
<evidence type="ECO:0000256" key="4">
    <source>
        <dbReference type="ARBA" id="ARBA00022825"/>
    </source>
</evidence>
<gene>
    <name evidence="6" type="ORF">CEN88_426</name>
</gene>
<dbReference type="GO" id="GO:0008236">
    <property type="term" value="F:serine-type peptidase activity"/>
    <property type="evidence" value="ECO:0007669"/>
    <property type="project" value="UniProtKB-KW"/>
</dbReference>
<accession>A0A554LSF0</accession>
<evidence type="ECO:0000256" key="2">
    <source>
        <dbReference type="ARBA" id="ARBA00022670"/>
    </source>
</evidence>
<evidence type="ECO:0000313" key="6">
    <source>
        <dbReference type="EMBL" id="TSC95798.1"/>
    </source>
</evidence>
<dbReference type="CDD" id="cd07560">
    <property type="entry name" value="Peptidase_S41_CPP"/>
    <property type="match status" value="1"/>
</dbReference>
<dbReference type="GO" id="GO:0004175">
    <property type="term" value="F:endopeptidase activity"/>
    <property type="evidence" value="ECO:0007669"/>
    <property type="project" value="TreeGrafter"/>
</dbReference>
<dbReference type="PROSITE" id="PS50106">
    <property type="entry name" value="PDZ"/>
    <property type="match status" value="1"/>
</dbReference>
<name>A0A554LSF0_9BACT</name>
<dbReference type="PANTHER" id="PTHR32060:SF22">
    <property type="entry name" value="CARBOXYL-TERMINAL-PROCESSING PEPTIDASE 3, CHLOROPLASTIC"/>
    <property type="match status" value="1"/>
</dbReference>
<dbReference type="SMART" id="SM00245">
    <property type="entry name" value="TSPc"/>
    <property type="match status" value="1"/>
</dbReference>
<evidence type="ECO:0000259" key="5">
    <source>
        <dbReference type="PROSITE" id="PS50106"/>
    </source>
</evidence>